<dbReference type="RefSeq" id="WP_052377496.1">
    <property type="nucleotide sequence ID" value="NZ_ATLK01000001.1"/>
</dbReference>
<feature type="region of interest" description="Disordered" evidence="1">
    <location>
        <begin position="157"/>
        <end position="176"/>
    </location>
</feature>
<sequence length="334" mass="38130">MTGKRKQGERGYAKLYNDGYANPKLLHAMEDYPHALNVWFMAIMWCSDKLTDGHVDHDILRYTLRATEEDITALVDLRLLDETDGGYQVHGYLGYNTSREQVETSIELRKERNARYKAKKDEEKTSKEASSEDDETVSEPSTKRLKTVLRRDEDAAKTLGRHPEDAQPRTKNQEPIYISTDVDIYKPPLAPQGGETPKKNHHSRARHPLPDDWKPNPEARQYAADHNIDLPRSADRYRLWAKSGGHKLKDWDARYLLWLKDTKPDSRTDRGQPSDKPHTHSYACEHVLSLLNRQTPDTDDLAVNLAILLNQGMDGQTALGRLGLHDGTDGWEAA</sequence>
<name>A0A080N4S2_9BIFI</name>
<dbReference type="OrthoDB" id="3226741at2"/>
<reference evidence="2 3" key="1">
    <citation type="journal article" date="2014" name="Appl. Environ. Microbiol.">
        <title>Genomic encyclopedia of type strains of the genus Bifidobacterium.</title>
        <authorList>
            <person name="Milani C."/>
            <person name="Lugli G.A."/>
            <person name="Duranti S."/>
            <person name="Turroni F."/>
            <person name="Bottacini F."/>
            <person name="Mangifesta M."/>
            <person name="Sanchez B."/>
            <person name="Viappiani A."/>
            <person name="Mancabelli L."/>
            <person name="Taminiau B."/>
            <person name="Delcenserie V."/>
            <person name="Barrangou R."/>
            <person name="Margolles A."/>
            <person name="van Sinderen D."/>
            <person name="Ventura M."/>
        </authorList>
    </citation>
    <scope>NUCLEOTIDE SEQUENCE [LARGE SCALE GENOMIC DNA]</scope>
    <source>
        <strain evidence="2 3">DSM 19703</strain>
    </source>
</reference>
<feature type="region of interest" description="Disordered" evidence="1">
    <location>
        <begin position="116"/>
        <end position="150"/>
    </location>
</feature>
<feature type="compositionally biased region" description="Basic and acidic residues" evidence="1">
    <location>
        <begin position="157"/>
        <end position="172"/>
    </location>
</feature>
<dbReference type="AlphaFoldDB" id="A0A080N4S2"/>
<evidence type="ECO:0000313" key="2">
    <source>
        <dbReference type="EMBL" id="KFF31665.1"/>
    </source>
</evidence>
<accession>A0A080N4S2</accession>
<evidence type="ECO:0000256" key="1">
    <source>
        <dbReference type="SAM" id="MobiDB-lite"/>
    </source>
</evidence>
<protein>
    <submittedName>
        <fullName evidence="2">Uncharacterized protein</fullName>
    </submittedName>
</protein>
<feature type="region of interest" description="Disordered" evidence="1">
    <location>
        <begin position="184"/>
        <end position="214"/>
    </location>
</feature>
<organism evidence="2 3">
    <name type="scientific">Bifidobacterium bombi DSM 19703</name>
    <dbReference type="NCBI Taxonomy" id="1341695"/>
    <lineage>
        <taxon>Bacteria</taxon>
        <taxon>Bacillati</taxon>
        <taxon>Actinomycetota</taxon>
        <taxon>Actinomycetes</taxon>
        <taxon>Bifidobacteriales</taxon>
        <taxon>Bifidobacteriaceae</taxon>
        <taxon>Bifidobacterium</taxon>
    </lineage>
</organism>
<dbReference type="eggNOG" id="ENOG5033CWS">
    <property type="taxonomic scope" value="Bacteria"/>
</dbReference>
<dbReference type="STRING" id="1341695.BBOMB_1052"/>
<dbReference type="Proteomes" id="UP000028730">
    <property type="component" value="Unassembled WGS sequence"/>
</dbReference>
<proteinExistence type="predicted"/>
<gene>
    <name evidence="2" type="ORF">BBOMB_1052</name>
</gene>
<keyword evidence="3" id="KW-1185">Reference proteome</keyword>
<feature type="compositionally biased region" description="Basic and acidic residues" evidence="1">
    <location>
        <begin position="116"/>
        <end position="130"/>
    </location>
</feature>
<comment type="caution">
    <text evidence="2">The sequence shown here is derived from an EMBL/GenBank/DDBJ whole genome shotgun (WGS) entry which is preliminary data.</text>
</comment>
<dbReference type="EMBL" id="ATLK01000001">
    <property type="protein sequence ID" value="KFF31665.1"/>
    <property type="molecule type" value="Genomic_DNA"/>
</dbReference>
<evidence type="ECO:0000313" key="3">
    <source>
        <dbReference type="Proteomes" id="UP000028730"/>
    </source>
</evidence>